<dbReference type="RefSeq" id="WP_136409505.1">
    <property type="nucleotide sequence ID" value="NZ_CP039393.1"/>
</dbReference>
<keyword evidence="1" id="KW-0812">Transmembrane</keyword>
<proteinExistence type="predicted"/>
<evidence type="ECO:0000313" key="2">
    <source>
        <dbReference type="EMBL" id="QCD34495.1"/>
    </source>
</evidence>
<accession>A0A4P7VLF3</accession>
<dbReference type="OrthoDB" id="1100759at2"/>
<feature type="transmembrane region" description="Helical" evidence="1">
    <location>
        <begin position="237"/>
        <end position="259"/>
    </location>
</feature>
<feature type="transmembrane region" description="Helical" evidence="1">
    <location>
        <begin position="120"/>
        <end position="141"/>
    </location>
</feature>
<dbReference type="InterPro" id="IPR049458">
    <property type="entry name" value="EpsG-like"/>
</dbReference>
<gene>
    <name evidence="2" type="ORF">E7746_00660</name>
</gene>
<keyword evidence="3" id="KW-1185">Reference proteome</keyword>
<feature type="transmembrane region" description="Helical" evidence="1">
    <location>
        <begin position="320"/>
        <end position="341"/>
    </location>
</feature>
<dbReference type="Proteomes" id="UP000297031">
    <property type="component" value="Chromosome"/>
</dbReference>
<feature type="transmembrane region" description="Helical" evidence="1">
    <location>
        <begin position="162"/>
        <end position="185"/>
    </location>
</feature>
<sequence length="372" mass="43882">MLLYIIPFVLTILSSIKYDINRKNDIWEKYGLLFLFVYLILLIGLRYEVGGDTINYMGDYDWRVPLSQYKLSFNDKFQPGYIILCSLGKSISPDFYVFQLIHSALLNTLLFLFIKNNTKYVYTSLGIIFLTCYFYFSTEILRESIAVLIFSLNYKNLINRRWLSYYTGVLLCFMFHLSAIFLVIIPFLRWIRFNAVFIFLVFIELLLVLNFRNLLINISSILSIDLINSYIDETSHGLLADLMNLLRSFIIPTTFALMIKKGLKRKMPFENMIAIFSLIGLLGFFNPIIFGRLTNYFILFFSLSIATIIVDLLRSKRYIIRNYATIIIIIIAISYGSSYIMYKRYTLWYPYCSIFSAKHIEREYLNKTLLNR</sequence>
<dbReference type="Pfam" id="PF14897">
    <property type="entry name" value="EpsG"/>
    <property type="match status" value="1"/>
</dbReference>
<dbReference type="AlphaFoldDB" id="A0A4P7VLF3"/>
<feature type="transmembrane region" description="Helical" evidence="1">
    <location>
        <begin position="95"/>
        <end position="114"/>
    </location>
</feature>
<evidence type="ECO:0000313" key="3">
    <source>
        <dbReference type="Proteomes" id="UP000297031"/>
    </source>
</evidence>
<protein>
    <submittedName>
        <fullName evidence="2">EpsG family protein</fullName>
    </submittedName>
</protein>
<dbReference type="EMBL" id="CP039393">
    <property type="protein sequence ID" value="QCD34495.1"/>
    <property type="molecule type" value="Genomic_DNA"/>
</dbReference>
<name>A0A4P7VLF3_9BACT</name>
<keyword evidence="1" id="KW-1133">Transmembrane helix</keyword>
<feature type="transmembrane region" description="Helical" evidence="1">
    <location>
        <begin position="296"/>
        <end position="313"/>
    </location>
</feature>
<feature type="transmembrane region" description="Helical" evidence="1">
    <location>
        <begin position="191"/>
        <end position="209"/>
    </location>
</feature>
<feature type="transmembrane region" description="Helical" evidence="1">
    <location>
        <begin position="30"/>
        <end position="47"/>
    </location>
</feature>
<reference evidence="2 3" key="1">
    <citation type="submission" date="2019-02" db="EMBL/GenBank/DDBJ databases">
        <title>Isolation and identification of novel species under the genus Muribaculum.</title>
        <authorList>
            <person name="Miyake S."/>
            <person name="Ding Y."/>
            <person name="Low A."/>
            <person name="Soh M."/>
            <person name="Seedorf H."/>
        </authorList>
    </citation>
    <scope>NUCLEOTIDE SEQUENCE [LARGE SCALE GENOMIC DNA]</scope>
    <source>
        <strain evidence="2 3">TLL-A4</strain>
    </source>
</reference>
<evidence type="ECO:0000256" key="1">
    <source>
        <dbReference type="SAM" id="Phobius"/>
    </source>
</evidence>
<dbReference type="KEGG" id="mgod:E7746_00660"/>
<keyword evidence="1" id="KW-0472">Membrane</keyword>
<organism evidence="2 3">
    <name type="scientific">Muribaculum gordoncarteri</name>
    <dbReference type="NCBI Taxonomy" id="2530390"/>
    <lineage>
        <taxon>Bacteria</taxon>
        <taxon>Pseudomonadati</taxon>
        <taxon>Bacteroidota</taxon>
        <taxon>Bacteroidia</taxon>
        <taxon>Bacteroidales</taxon>
        <taxon>Muribaculaceae</taxon>
        <taxon>Muribaculum</taxon>
    </lineage>
</organism>
<feature type="transmembrane region" description="Helical" evidence="1">
    <location>
        <begin position="271"/>
        <end position="290"/>
    </location>
</feature>